<feature type="region of interest" description="Disordered" evidence="1">
    <location>
        <begin position="301"/>
        <end position="383"/>
    </location>
</feature>
<sequence length="383" mass="44563">MTKKHEKHEKHEKKKKSGKQYHSNIESSDSEKPEAKMRKTNKLPTLIDFVEDEERNIVNDNDNDPIQQDERDNDQTAFQEQVEELSWLIQKIMKGKQKAANPKDMIIDWSEVELRFSRKEPIFARSSKSAPPPSSSSSSSLSSSPSPSPSPSPSSSFSSSNSSFLHYVKMDRDLRTALRNEIAGIMDQLLEDKALNTKKTFDSQRKLVQNNIIPVVQKTINKNIFSKWERQNKTIDKLKKLKDRLINKFHTNELQSLQTDNRYHSPELRFFLRNYVDNVASNARRVRKWVYDTEYASNEDSAPLMSQMGKKDDNKIQEDDNKIQEDDNKSQEDDDKSHKSQEDDDATGGEKNEDQEKKQDEEVDDRKLKKEKEKCKSCFGRIR</sequence>
<evidence type="ECO:0000313" key="3">
    <source>
        <dbReference type="Proteomes" id="UP000684084"/>
    </source>
</evidence>
<gene>
    <name evidence="2" type="ORF">CHRIB12_LOCUS15500</name>
</gene>
<accession>A0A916EB35</accession>
<organism evidence="2 3">
    <name type="scientific">Rhizophagus irregularis</name>
    <dbReference type="NCBI Taxonomy" id="588596"/>
    <lineage>
        <taxon>Eukaryota</taxon>
        <taxon>Fungi</taxon>
        <taxon>Fungi incertae sedis</taxon>
        <taxon>Mucoromycota</taxon>
        <taxon>Glomeromycotina</taxon>
        <taxon>Glomeromycetes</taxon>
        <taxon>Glomerales</taxon>
        <taxon>Glomeraceae</taxon>
        <taxon>Rhizophagus</taxon>
    </lineage>
</organism>
<reference evidence="2" key="1">
    <citation type="submission" date="2020-05" db="EMBL/GenBank/DDBJ databases">
        <authorList>
            <person name="Rincon C."/>
            <person name="Sanders R I."/>
            <person name="Robbins C."/>
            <person name="Chaturvedi A."/>
        </authorList>
    </citation>
    <scope>NUCLEOTIDE SEQUENCE</scope>
    <source>
        <strain evidence="2">CHB12</strain>
    </source>
</reference>
<dbReference type="OrthoDB" id="2322015at2759"/>
<evidence type="ECO:0000313" key="2">
    <source>
        <dbReference type="EMBL" id="CAB5376815.1"/>
    </source>
</evidence>
<evidence type="ECO:0000256" key="1">
    <source>
        <dbReference type="SAM" id="MobiDB-lite"/>
    </source>
</evidence>
<protein>
    <submittedName>
        <fullName evidence="2">Uncharacterized protein</fullName>
    </submittedName>
</protein>
<comment type="caution">
    <text evidence="2">The sequence shown here is derived from an EMBL/GenBank/DDBJ whole genome shotgun (WGS) entry which is preliminary data.</text>
</comment>
<feature type="compositionally biased region" description="Basic residues" evidence="1">
    <location>
        <begin position="1"/>
        <end position="19"/>
    </location>
</feature>
<proteinExistence type="predicted"/>
<dbReference type="Proteomes" id="UP000684084">
    <property type="component" value="Unassembled WGS sequence"/>
</dbReference>
<feature type="region of interest" description="Disordered" evidence="1">
    <location>
        <begin position="1"/>
        <end position="79"/>
    </location>
</feature>
<feature type="region of interest" description="Disordered" evidence="1">
    <location>
        <begin position="123"/>
        <end position="161"/>
    </location>
</feature>
<dbReference type="EMBL" id="CAGKOT010000036">
    <property type="protein sequence ID" value="CAB5376815.1"/>
    <property type="molecule type" value="Genomic_DNA"/>
</dbReference>
<dbReference type="VEuPathDB" id="FungiDB:RhiirFUN_007196"/>
<name>A0A916EB35_9GLOM</name>
<feature type="compositionally biased region" description="Basic and acidic residues" evidence="1">
    <location>
        <begin position="348"/>
        <end position="376"/>
    </location>
</feature>
<feature type="compositionally biased region" description="Basic and acidic residues" evidence="1">
    <location>
        <begin position="309"/>
        <end position="341"/>
    </location>
</feature>
<dbReference type="AlphaFoldDB" id="A0A916EB35"/>
<feature type="compositionally biased region" description="Low complexity" evidence="1">
    <location>
        <begin position="135"/>
        <end position="145"/>
    </location>
</feature>